<feature type="chain" id="PRO_5032354943" evidence="5">
    <location>
        <begin position="32"/>
        <end position="415"/>
    </location>
</feature>
<sequence>MIKNIFRRIAIRSRGERLLLLLLLSSGCLHAADTLVVGNNTYDGTMTNNKGPKGDANVTASFVAGANTIVIPRATSLQPSNIKLHISSDTGGNGNLGMIYCAAGGFGGPIYLYPQLLSSGYTYNNHKLFKTNVQGLYYTMHMYHLWSYATSSNLDFYIGDNGQASYPLDDLHSTSCSDGKTSDYQTLGGLVSDIDIEFYNDQTFNPNTTGSISLVSNGTPYLYYLHNPNPGGALSSGSRYIYQSVNLSNVYLSSPTCTTAILTGKTVTKDTVSLGEYSPQQIIDGATGVPFSIELQGCYRVSNIEVKLMTGAPAASASLLGNSLTSNNAGGVGVEIKGQSNSHYAEIAMKPNDASSVYKAYNDGTDSTNGIIGSGGSGTPASQILNFTATLKQDGNQQIRGGDFKAVGVFSMTYP</sequence>
<keyword evidence="3 5" id="KW-0732">Signal</keyword>
<reference evidence="8" key="1">
    <citation type="submission" date="2015-10" db="EMBL/GenBank/DDBJ databases">
        <title>Complete Genome Sequencing of Klebsiella sp. strain G5.</title>
        <authorList>
            <person name="Chan K.-G."/>
            <person name="Chen J.-W."/>
        </authorList>
    </citation>
    <scope>NUCLEOTIDE SEQUENCE [LARGE SCALE GENOMIC DNA]</scope>
    <source>
        <strain evidence="8">G5</strain>
    </source>
</reference>
<gene>
    <name evidence="7" type="ORF">AO703_03945</name>
</gene>
<dbReference type="EMBL" id="CP012871">
    <property type="protein sequence ID" value="ALR75488.1"/>
    <property type="molecule type" value="Genomic_DNA"/>
</dbReference>
<dbReference type="PANTHER" id="PTHR33420:SF12">
    <property type="entry name" value="FIMBRIN-LIKE PROTEIN FIMI-RELATED"/>
    <property type="match status" value="1"/>
</dbReference>
<dbReference type="SUPFAM" id="SSF49401">
    <property type="entry name" value="Bacterial adhesins"/>
    <property type="match status" value="1"/>
</dbReference>
<dbReference type="PANTHER" id="PTHR33420">
    <property type="entry name" value="FIMBRIAL SUBUNIT ELFA-RELATED"/>
    <property type="match status" value="1"/>
</dbReference>
<dbReference type="GO" id="GO:0043709">
    <property type="term" value="P:cell adhesion involved in single-species biofilm formation"/>
    <property type="evidence" value="ECO:0007669"/>
    <property type="project" value="TreeGrafter"/>
</dbReference>
<dbReference type="InterPro" id="IPR036937">
    <property type="entry name" value="Adhesion_dom_fimbrial_sf"/>
</dbReference>
<proteinExistence type="inferred from homology"/>
<dbReference type="InterPro" id="IPR008966">
    <property type="entry name" value="Adhesion_dom_sf"/>
</dbReference>
<feature type="signal peptide" evidence="5">
    <location>
        <begin position="1"/>
        <end position="31"/>
    </location>
</feature>
<dbReference type="AlphaFoldDB" id="A0A806X2U5"/>
<dbReference type="Pfam" id="PF00419">
    <property type="entry name" value="Fimbrial"/>
    <property type="match status" value="1"/>
</dbReference>
<dbReference type="GO" id="GO:0009289">
    <property type="term" value="C:pilus"/>
    <property type="evidence" value="ECO:0007669"/>
    <property type="project" value="UniProtKB-SubCell"/>
</dbReference>
<comment type="subcellular location">
    <subcellularLocation>
        <location evidence="1">Fimbrium</location>
    </subcellularLocation>
</comment>
<dbReference type="PROSITE" id="PS51257">
    <property type="entry name" value="PROKAR_LIPOPROTEIN"/>
    <property type="match status" value="1"/>
</dbReference>
<keyword evidence="4" id="KW-0281">Fimbrium</keyword>
<evidence type="ECO:0000313" key="8">
    <source>
        <dbReference type="Proteomes" id="UP000069162"/>
    </source>
</evidence>
<dbReference type="InterPro" id="IPR000259">
    <property type="entry name" value="Adhesion_dom_fimbrial"/>
</dbReference>
<protein>
    <submittedName>
        <fullName evidence="7">Fimbrial protein</fullName>
    </submittedName>
</protein>
<evidence type="ECO:0000256" key="4">
    <source>
        <dbReference type="ARBA" id="ARBA00023263"/>
    </source>
</evidence>
<feature type="domain" description="Fimbrial-type adhesion" evidence="6">
    <location>
        <begin position="267"/>
        <end position="414"/>
    </location>
</feature>
<dbReference type="OrthoDB" id="6573105at2"/>
<name>A0A806X2U5_9ENTR</name>
<evidence type="ECO:0000256" key="2">
    <source>
        <dbReference type="ARBA" id="ARBA00006671"/>
    </source>
</evidence>
<evidence type="ECO:0000256" key="1">
    <source>
        <dbReference type="ARBA" id="ARBA00004561"/>
    </source>
</evidence>
<comment type="similarity">
    <text evidence="2">Belongs to the fimbrial protein family.</text>
</comment>
<dbReference type="RefSeq" id="WP_062740378.1">
    <property type="nucleotide sequence ID" value="NZ_CP012871.1"/>
</dbReference>
<dbReference type="InterPro" id="IPR050263">
    <property type="entry name" value="Bact_Fimbrial_Adh_Pro"/>
</dbReference>
<evidence type="ECO:0000313" key="7">
    <source>
        <dbReference type="EMBL" id="ALR75488.1"/>
    </source>
</evidence>
<accession>A0A806X2U5</accession>
<dbReference type="Gene3D" id="2.60.40.1090">
    <property type="entry name" value="Fimbrial-type adhesion domain"/>
    <property type="match status" value="1"/>
</dbReference>
<dbReference type="Proteomes" id="UP000069162">
    <property type="component" value="Chromosome"/>
</dbReference>
<evidence type="ECO:0000256" key="3">
    <source>
        <dbReference type="ARBA" id="ARBA00022729"/>
    </source>
</evidence>
<evidence type="ECO:0000256" key="5">
    <source>
        <dbReference type="SAM" id="SignalP"/>
    </source>
</evidence>
<evidence type="ECO:0000259" key="6">
    <source>
        <dbReference type="Pfam" id="PF00419"/>
    </source>
</evidence>
<organism evidence="7 8">
    <name type="scientific">[Enterobacter] lignolyticus</name>
    <dbReference type="NCBI Taxonomy" id="1334193"/>
    <lineage>
        <taxon>Bacteria</taxon>
        <taxon>Pseudomonadati</taxon>
        <taxon>Pseudomonadota</taxon>
        <taxon>Gammaproteobacteria</taxon>
        <taxon>Enterobacterales</taxon>
        <taxon>Enterobacteriaceae</taxon>
        <taxon>Pluralibacter</taxon>
    </lineage>
</organism>
<dbReference type="KEGG" id="kle:AO703_03945"/>